<accession>C8TFJ0</accession>
<evidence type="ECO:0000313" key="2">
    <source>
        <dbReference type="EMBL" id="BAI39912.1"/>
    </source>
</evidence>
<sequence>MPREVSPSREEGRSDDGDEPERRKTTARLGMPRATVLRQSAGEAERRTESATTRRSGWRGRRVERGSGATTVAERSSAATAERGEHGASTNPTARASDERRKRKSGARGLIL</sequence>
<reference evidence="2" key="1">
    <citation type="journal article" date="2009" name="Plant J.">
        <title>Comparative analysis of complete orthologous centromeres from two subspecies of rice reveals rapid variation of centromere organization and structure.</title>
        <authorList>
            <person name="Wu J."/>
            <person name="Fujisawa M."/>
            <person name="Tian Z."/>
            <person name="Yamagata H."/>
            <person name="Kamiya K."/>
            <person name="Shibata M."/>
            <person name="Hosokawa S."/>
            <person name="Ito Y."/>
            <person name="Hamada M."/>
            <person name="Katagiri S."/>
            <person name="Kurita K."/>
            <person name="Yamamoto M."/>
            <person name="Kikuta A."/>
            <person name="Machita K."/>
            <person name="Karasawa W."/>
            <person name="Kanamori H."/>
            <person name="Namiki N."/>
            <person name="Mizuno H."/>
            <person name="Ma J."/>
            <person name="Sasaki T."/>
            <person name="Matsumoto T."/>
        </authorList>
    </citation>
    <scope>NUCLEOTIDE SEQUENCE</scope>
</reference>
<evidence type="ECO:0000256" key="1">
    <source>
        <dbReference type="SAM" id="MobiDB-lite"/>
    </source>
</evidence>
<feature type="compositionally biased region" description="Basic and acidic residues" evidence="1">
    <location>
        <begin position="1"/>
        <end position="24"/>
    </location>
</feature>
<feature type="compositionally biased region" description="Polar residues" evidence="1">
    <location>
        <begin position="69"/>
        <end position="79"/>
    </location>
</feature>
<gene>
    <name evidence="2" type="primary">K0155E09.32</name>
</gene>
<feature type="region of interest" description="Disordered" evidence="1">
    <location>
        <begin position="1"/>
        <end position="112"/>
    </location>
</feature>
<protein>
    <submittedName>
        <fullName evidence="2">Splicing coactivator subunit-like</fullName>
    </submittedName>
</protein>
<name>C8TFJ0_ORYSI</name>
<dbReference type="AlphaFoldDB" id="C8TFJ0"/>
<proteinExistence type="predicted"/>
<organism evidence="2">
    <name type="scientific">Oryza sativa subsp. indica</name>
    <name type="common">Rice</name>
    <dbReference type="NCBI Taxonomy" id="39946"/>
    <lineage>
        <taxon>Eukaryota</taxon>
        <taxon>Viridiplantae</taxon>
        <taxon>Streptophyta</taxon>
        <taxon>Embryophyta</taxon>
        <taxon>Tracheophyta</taxon>
        <taxon>Spermatophyta</taxon>
        <taxon>Magnoliopsida</taxon>
        <taxon>Liliopsida</taxon>
        <taxon>Poales</taxon>
        <taxon>Poaceae</taxon>
        <taxon>BOP clade</taxon>
        <taxon>Oryzoideae</taxon>
        <taxon>Oryzeae</taxon>
        <taxon>Oryzinae</taxon>
        <taxon>Oryza</taxon>
        <taxon>Oryza sativa</taxon>
    </lineage>
</organism>
<dbReference type="EMBL" id="AP009091">
    <property type="protein sequence ID" value="BAI39912.1"/>
    <property type="molecule type" value="Genomic_DNA"/>
</dbReference>